<comment type="caution">
    <text evidence="2">The sequence shown here is derived from an EMBL/GenBank/DDBJ whole genome shotgun (WGS) entry which is preliminary data.</text>
</comment>
<dbReference type="EMBL" id="BAAAQD010000011">
    <property type="protein sequence ID" value="GAA1530910.1"/>
    <property type="molecule type" value="Genomic_DNA"/>
</dbReference>
<keyword evidence="3" id="KW-1185">Reference proteome</keyword>
<dbReference type="Proteomes" id="UP001501470">
    <property type="component" value="Unassembled WGS sequence"/>
</dbReference>
<organism evidence="2 3">
    <name type="scientific">Dactylosporangium maewongense</name>
    <dbReference type="NCBI Taxonomy" id="634393"/>
    <lineage>
        <taxon>Bacteria</taxon>
        <taxon>Bacillati</taxon>
        <taxon>Actinomycetota</taxon>
        <taxon>Actinomycetes</taxon>
        <taxon>Micromonosporales</taxon>
        <taxon>Micromonosporaceae</taxon>
        <taxon>Dactylosporangium</taxon>
    </lineage>
</organism>
<feature type="signal peptide" evidence="1">
    <location>
        <begin position="1"/>
        <end position="26"/>
    </location>
</feature>
<evidence type="ECO:0000313" key="2">
    <source>
        <dbReference type="EMBL" id="GAA1530910.1"/>
    </source>
</evidence>
<feature type="chain" id="PRO_5047125496" evidence="1">
    <location>
        <begin position="27"/>
        <end position="157"/>
    </location>
</feature>
<dbReference type="RefSeq" id="WP_344505112.1">
    <property type="nucleotide sequence ID" value="NZ_BAAAQD010000011.1"/>
</dbReference>
<keyword evidence="1" id="KW-0732">Signal</keyword>
<name>A0ABP4LVZ3_9ACTN</name>
<proteinExistence type="predicted"/>
<accession>A0ABP4LVZ3</accession>
<evidence type="ECO:0000256" key="1">
    <source>
        <dbReference type="SAM" id="SignalP"/>
    </source>
</evidence>
<evidence type="ECO:0000313" key="3">
    <source>
        <dbReference type="Proteomes" id="UP001501470"/>
    </source>
</evidence>
<sequence>MHRTTSRIRRLGPTTAVLAVVAAVFAATAGHGGEDITKPRLERAIAPTFANLYVQRSTILGKTGVTVASIDAHAACDRGGPKVPDTGPGANWICMITFTDDAGQRQEGKFEVTANADATYVAGGPSKLVGLATITDTRGVDVTNPAFEFDGAFDPDT</sequence>
<reference evidence="3" key="1">
    <citation type="journal article" date="2019" name="Int. J. Syst. Evol. Microbiol.">
        <title>The Global Catalogue of Microorganisms (GCM) 10K type strain sequencing project: providing services to taxonomists for standard genome sequencing and annotation.</title>
        <authorList>
            <consortium name="The Broad Institute Genomics Platform"/>
            <consortium name="The Broad Institute Genome Sequencing Center for Infectious Disease"/>
            <person name="Wu L."/>
            <person name="Ma J."/>
        </authorList>
    </citation>
    <scope>NUCLEOTIDE SEQUENCE [LARGE SCALE GENOMIC DNA]</scope>
    <source>
        <strain evidence="3">JCM 15933</strain>
    </source>
</reference>
<gene>
    <name evidence="2" type="ORF">GCM10009827_055780</name>
</gene>
<protein>
    <submittedName>
        <fullName evidence="2">Uncharacterized protein</fullName>
    </submittedName>
</protein>